<proteinExistence type="predicted"/>
<gene>
    <name evidence="2" type="ORF">Acr_06g0015770</name>
</gene>
<accession>A0A7J0EVM0</accession>
<dbReference type="Proteomes" id="UP000585474">
    <property type="component" value="Unassembled WGS sequence"/>
</dbReference>
<organism evidence="2 3">
    <name type="scientific">Actinidia rufa</name>
    <dbReference type="NCBI Taxonomy" id="165716"/>
    <lineage>
        <taxon>Eukaryota</taxon>
        <taxon>Viridiplantae</taxon>
        <taxon>Streptophyta</taxon>
        <taxon>Embryophyta</taxon>
        <taxon>Tracheophyta</taxon>
        <taxon>Spermatophyta</taxon>
        <taxon>Magnoliopsida</taxon>
        <taxon>eudicotyledons</taxon>
        <taxon>Gunneridae</taxon>
        <taxon>Pentapetalae</taxon>
        <taxon>asterids</taxon>
        <taxon>Ericales</taxon>
        <taxon>Actinidiaceae</taxon>
        <taxon>Actinidia</taxon>
    </lineage>
</organism>
<dbReference type="OrthoDB" id="1924011at2759"/>
<keyword evidence="3" id="KW-1185">Reference proteome</keyword>
<dbReference type="GO" id="GO:0036033">
    <property type="term" value="F:mediator complex binding"/>
    <property type="evidence" value="ECO:0007669"/>
    <property type="project" value="InterPro"/>
</dbReference>
<name>A0A7J0EVM0_9ERIC</name>
<evidence type="ECO:0000256" key="1">
    <source>
        <dbReference type="SAM" id="MobiDB-lite"/>
    </source>
</evidence>
<dbReference type="AlphaFoldDB" id="A0A7J0EVM0"/>
<sequence>MMRSVSSKIFFLHKIWSGWWEDMLFIFGTQPLCEGRNFQQTQNRTRQILRKPSLDYCVVLEGDPCYDCWRAYFELGELERLAPKEEVERLIRGANGVKDLVSSVHGMLSIYQNKKERSNVSSKAVKVEKSAEPQPPPHVPEWLPKSEEELEEEERARMNDSPHTRLLRVMGRSGRRD</sequence>
<protein>
    <submittedName>
        <fullName evidence="2">Uncharacterized protein</fullName>
    </submittedName>
</protein>
<evidence type="ECO:0000313" key="3">
    <source>
        <dbReference type="Proteomes" id="UP000585474"/>
    </source>
</evidence>
<comment type="caution">
    <text evidence="2">The sequence shown here is derived from an EMBL/GenBank/DDBJ whole genome shotgun (WGS) entry which is preliminary data.</text>
</comment>
<dbReference type="PANTHER" id="PTHR36345:SF1">
    <property type="entry name" value="CCG-BINDING PROTEIN 1"/>
    <property type="match status" value="1"/>
</dbReference>
<dbReference type="GO" id="GO:0005634">
    <property type="term" value="C:nucleus"/>
    <property type="evidence" value="ECO:0007669"/>
    <property type="project" value="TreeGrafter"/>
</dbReference>
<feature type="region of interest" description="Disordered" evidence="1">
    <location>
        <begin position="121"/>
        <end position="177"/>
    </location>
</feature>
<evidence type="ECO:0000313" key="2">
    <source>
        <dbReference type="EMBL" id="GFY89637.1"/>
    </source>
</evidence>
<dbReference type="GO" id="GO:0005829">
    <property type="term" value="C:cytosol"/>
    <property type="evidence" value="ECO:0007669"/>
    <property type="project" value="TreeGrafter"/>
</dbReference>
<dbReference type="InterPro" id="IPR037502">
    <property type="entry name" value="CBP1"/>
</dbReference>
<dbReference type="GO" id="GO:0010183">
    <property type="term" value="P:pollen tube guidance"/>
    <property type="evidence" value="ECO:0007669"/>
    <property type="project" value="InterPro"/>
</dbReference>
<dbReference type="PANTHER" id="PTHR36345">
    <property type="entry name" value="CCG-BINDING PROTEIN 1"/>
    <property type="match status" value="1"/>
</dbReference>
<dbReference type="EMBL" id="BJWL01000006">
    <property type="protein sequence ID" value="GFY89637.1"/>
    <property type="molecule type" value="Genomic_DNA"/>
</dbReference>
<reference evidence="2 3" key="1">
    <citation type="submission" date="2019-07" db="EMBL/GenBank/DDBJ databases">
        <title>De Novo Assembly of kiwifruit Actinidia rufa.</title>
        <authorList>
            <person name="Sugita-Konishi S."/>
            <person name="Sato K."/>
            <person name="Mori E."/>
            <person name="Abe Y."/>
            <person name="Kisaki G."/>
            <person name="Hamano K."/>
            <person name="Suezawa K."/>
            <person name="Otani M."/>
            <person name="Fukuda T."/>
            <person name="Manabe T."/>
            <person name="Gomi K."/>
            <person name="Tabuchi M."/>
            <person name="Akimitsu K."/>
            <person name="Kataoka I."/>
        </authorList>
    </citation>
    <scope>NUCLEOTIDE SEQUENCE [LARGE SCALE GENOMIC DNA]</scope>
    <source>
        <strain evidence="3">cv. Fuchu</strain>
    </source>
</reference>
<feature type="compositionally biased region" description="Basic and acidic residues" evidence="1">
    <location>
        <begin position="154"/>
        <end position="163"/>
    </location>
</feature>